<dbReference type="RefSeq" id="WP_236591072.1">
    <property type="nucleotide sequence ID" value="NZ_AP014546.1"/>
</dbReference>
<sequence length="165" mass="18147">MKIPLSPKLRIVLIIILGVVWVANEYKPGGQTGPVATSASQSSTSVARASKVDSGSQSAIAKAFRDKQSDLIVTESGKVLKVLPDDTKGSRHQRILVKVNSGKTVLIAHNIDLAPRLNTLRSGDTIRFKGEYEWNEKGGVVHWTHHDPAKRHVGGWIEFDGRRYE</sequence>
<dbReference type="EMBL" id="AP014546">
    <property type="protein sequence ID" value="BBB29022.1"/>
    <property type="molecule type" value="Genomic_DNA"/>
</dbReference>
<reference evidence="1 2" key="1">
    <citation type="journal article" date="2008" name="Int. J. Syst. Evol. Microbiol.">
        <title>Neptunomonas japonica sp. nov., an Osedax japonicus symbiont-like bacterium isolated from sediment adjacent to sperm whale carcasses off Kagoshima, Japan.</title>
        <authorList>
            <person name="Miyazaki M."/>
            <person name="Nogi Y."/>
            <person name="Fujiwara Y."/>
            <person name="Kawato M."/>
            <person name="Kubokawa K."/>
            <person name="Horikoshi K."/>
        </authorList>
    </citation>
    <scope>NUCLEOTIDE SEQUENCE [LARGE SCALE GENOMIC DNA]</scope>
    <source>
        <strain evidence="1 2">JAMM 1380</strain>
    </source>
</reference>
<dbReference type="Pfam" id="PF11948">
    <property type="entry name" value="DUF3465"/>
    <property type="match status" value="1"/>
</dbReference>
<dbReference type="AlphaFoldDB" id="A0A7R6PM95"/>
<protein>
    <recommendedName>
        <fullName evidence="3">DUF3465 domain-containing protein</fullName>
    </recommendedName>
</protein>
<gene>
    <name evidence="1" type="ORF">NEJAP_1065</name>
</gene>
<evidence type="ECO:0000313" key="1">
    <source>
        <dbReference type="EMBL" id="BBB29022.1"/>
    </source>
</evidence>
<dbReference type="InterPro" id="IPR021856">
    <property type="entry name" value="DUF3465"/>
</dbReference>
<keyword evidence="2" id="KW-1185">Reference proteome</keyword>
<proteinExistence type="predicted"/>
<evidence type="ECO:0008006" key="3">
    <source>
        <dbReference type="Google" id="ProtNLM"/>
    </source>
</evidence>
<organism evidence="1 2">
    <name type="scientific">Neptunomonas japonica JAMM 1380</name>
    <dbReference type="NCBI Taxonomy" id="1441457"/>
    <lineage>
        <taxon>Bacteria</taxon>
        <taxon>Pseudomonadati</taxon>
        <taxon>Pseudomonadota</taxon>
        <taxon>Gammaproteobacteria</taxon>
        <taxon>Oceanospirillales</taxon>
        <taxon>Oceanospirillaceae</taxon>
        <taxon>Neptunomonas</taxon>
    </lineage>
</organism>
<name>A0A7R6PM95_9GAMM</name>
<evidence type="ECO:0000313" key="2">
    <source>
        <dbReference type="Proteomes" id="UP000595332"/>
    </source>
</evidence>
<dbReference type="Proteomes" id="UP000595332">
    <property type="component" value="Chromosome"/>
</dbReference>
<dbReference type="KEGG" id="njp:NEJAP_1065"/>
<accession>A0A7R6PM95</accession>